<protein>
    <recommendedName>
        <fullName evidence="6">RNAP delta factor</fullName>
    </recommendedName>
</protein>
<dbReference type="GO" id="GO:0006351">
    <property type="term" value="P:DNA-templated transcription"/>
    <property type="evidence" value="ECO:0007669"/>
    <property type="project" value="InterPro"/>
</dbReference>
<evidence type="ECO:0000256" key="7">
    <source>
        <dbReference type="SAM" id="MobiDB-lite"/>
    </source>
</evidence>
<keyword evidence="3 9" id="KW-0808">Transferase</keyword>
<comment type="similarity">
    <text evidence="1">Belongs to the RpoE family.</text>
</comment>
<dbReference type="RefSeq" id="WP_108774845.1">
    <property type="nucleotide sequence ID" value="NZ_JALBUR010000012.1"/>
</dbReference>
<dbReference type="Gene3D" id="1.10.10.1250">
    <property type="entry name" value="RNA polymerase, subunit delta, N-terminal domain"/>
    <property type="match status" value="1"/>
</dbReference>
<accession>A0AB35U6P2</accession>
<sequence>MSARETMTDVAYGYMEKRKKEIEFLKLWQAVCKSMDIPEDKQRRKKSQFYSELMLDNRFASLENNKWDLRNRRKFDEIHTDTSDIELDDDDDEVDTDDQDNSLDISDQDSENNKY</sequence>
<evidence type="ECO:0000259" key="8">
    <source>
        <dbReference type="PROSITE" id="PS51913"/>
    </source>
</evidence>
<keyword evidence="5" id="KW-0804">Transcription</keyword>
<dbReference type="PROSITE" id="PS51913">
    <property type="entry name" value="HTH_HARE"/>
    <property type="match status" value="1"/>
</dbReference>
<organism evidence="9 10">
    <name type="scientific">Grylomicrobium aquisgranensis</name>
    <dbReference type="NCBI Taxonomy" id="2926318"/>
    <lineage>
        <taxon>Bacteria</taxon>
        <taxon>Bacillati</taxon>
        <taxon>Bacillota</taxon>
        <taxon>Erysipelotrichia</taxon>
        <taxon>Erysipelotrichales</taxon>
        <taxon>Erysipelotrichaceae</taxon>
        <taxon>Grylomicrobium</taxon>
    </lineage>
</organism>
<proteinExistence type="inferred from homology"/>
<comment type="caution">
    <text evidence="9">The sequence shown here is derived from an EMBL/GenBank/DDBJ whole genome shotgun (WGS) entry which is preliminary data.</text>
</comment>
<evidence type="ECO:0000313" key="9">
    <source>
        <dbReference type="EMBL" id="MDX8419671.1"/>
    </source>
</evidence>
<feature type="region of interest" description="Disordered" evidence="7">
    <location>
        <begin position="80"/>
        <end position="115"/>
    </location>
</feature>
<feature type="domain" description="HTH HARE-type" evidence="8">
    <location>
        <begin position="5"/>
        <end position="72"/>
    </location>
</feature>
<evidence type="ECO:0000313" key="10">
    <source>
        <dbReference type="Proteomes" id="UP001286174"/>
    </source>
</evidence>
<name>A0AB35U6P2_9FIRM</name>
<feature type="compositionally biased region" description="Acidic residues" evidence="7">
    <location>
        <begin position="83"/>
        <end position="115"/>
    </location>
</feature>
<gene>
    <name evidence="9" type="primary">rpoE</name>
    <name evidence="9" type="ORF">MOZ60_06145</name>
</gene>
<keyword evidence="10" id="KW-1185">Reference proteome</keyword>
<evidence type="ECO:0000256" key="3">
    <source>
        <dbReference type="ARBA" id="ARBA00022679"/>
    </source>
</evidence>
<dbReference type="InterPro" id="IPR038087">
    <property type="entry name" value="RNAP_delta_N_dom_sf"/>
</dbReference>
<dbReference type="NCBIfam" id="TIGR04567">
    <property type="entry name" value="RNAP_delt_lowGC"/>
    <property type="match status" value="1"/>
</dbReference>
<dbReference type="InterPro" id="IPR007759">
    <property type="entry name" value="Asxl_HARE-HTH"/>
</dbReference>
<evidence type="ECO:0000256" key="2">
    <source>
        <dbReference type="ARBA" id="ARBA00022478"/>
    </source>
</evidence>
<evidence type="ECO:0000256" key="6">
    <source>
        <dbReference type="ARBA" id="ARBA00031937"/>
    </source>
</evidence>
<dbReference type="InterPro" id="IPR029757">
    <property type="entry name" value="RpoE"/>
</dbReference>
<evidence type="ECO:0000256" key="5">
    <source>
        <dbReference type="ARBA" id="ARBA00023163"/>
    </source>
</evidence>
<keyword evidence="2 9" id="KW-0240">DNA-directed RNA polymerase</keyword>
<dbReference type="AlphaFoldDB" id="A0AB35U6P2"/>
<keyword evidence="4 9" id="KW-0548">Nucleotidyltransferase</keyword>
<evidence type="ECO:0000256" key="1">
    <source>
        <dbReference type="ARBA" id="ARBA00009828"/>
    </source>
</evidence>
<dbReference type="GO" id="GO:0000428">
    <property type="term" value="C:DNA-directed RNA polymerase complex"/>
    <property type="evidence" value="ECO:0007669"/>
    <property type="project" value="UniProtKB-KW"/>
</dbReference>
<dbReference type="EMBL" id="JALBUR010000012">
    <property type="protein sequence ID" value="MDX8419671.1"/>
    <property type="molecule type" value="Genomic_DNA"/>
</dbReference>
<reference evidence="9 10" key="1">
    <citation type="submission" date="2022-03" db="EMBL/GenBank/DDBJ databases">
        <title>Novel taxa within the pig intestine.</title>
        <authorList>
            <person name="Wylensek D."/>
            <person name="Bishof K."/>
            <person name="Afrizal A."/>
            <person name="Clavel T."/>
        </authorList>
    </citation>
    <scope>NUCLEOTIDE SEQUENCE [LARGE SCALE GENOMIC DNA]</scope>
    <source>
        <strain evidence="9 10">CLA-KB-P133</strain>
    </source>
</reference>
<dbReference type="Proteomes" id="UP001286174">
    <property type="component" value="Unassembled WGS sequence"/>
</dbReference>
<dbReference type="GO" id="GO:0016779">
    <property type="term" value="F:nucleotidyltransferase activity"/>
    <property type="evidence" value="ECO:0007669"/>
    <property type="project" value="UniProtKB-KW"/>
</dbReference>
<dbReference type="GO" id="GO:0006355">
    <property type="term" value="P:regulation of DNA-templated transcription"/>
    <property type="evidence" value="ECO:0007669"/>
    <property type="project" value="InterPro"/>
</dbReference>
<evidence type="ECO:0000256" key="4">
    <source>
        <dbReference type="ARBA" id="ARBA00022695"/>
    </source>
</evidence>